<dbReference type="GO" id="GO:0043328">
    <property type="term" value="P:protein transport to vacuole involved in ubiquitin-dependent protein catabolic process via the multivesicular body sorting pathway"/>
    <property type="evidence" value="ECO:0000318"/>
    <property type="project" value="GO_Central"/>
</dbReference>
<dbReference type="PROSITE" id="PS51180">
    <property type="entry name" value="BRO1"/>
    <property type="match status" value="1"/>
</dbReference>
<dbReference type="Gene3D" id="1.25.40.280">
    <property type="entry name" value="alix/aip1 like domains"/>
    <property type="match status" value="1"/>
</dbReference>
<dbReference type="SMR" id="A0A8I7BC32"/>
<organism evidence="2 3">
    <name type="scientific">Hordeum vulgare subsp. vulgare</name>
    <name type="common">Domesticated barley</name>
    <dbReference type="NCBI Taxonomy" id="112509"/>
    <lineage>
        <taxon>Eukaryota</taxon>
        <taxon>Viridiplantae</taxon>
        <taxon>Streptophyta</taxon>
        <taxon>Embryophyta</taxon>
        <taxon>Tracheophyta</taxon>
        <taxon>Spermatophyta</taxon>
        <taxon>Magnoliopsida</taxon>
        <taxon>Liliopsida</taxon>
        <taxon>Poales</taxon>
        <taxon>Poaceae</taxon>
        <taxon>BOP clade</taxon>
        <taxon>Pooideae</taxon>
        <taxon>Triticodae</taxon>
        <taxon>Triticeae</taxon>
        <taxon>Hordeinae</taxon>
        <taxon>Hordeum</taxon>
    </lineage>
</organism>
<dbReference type="Proteomes" id="UP000011116">
    <property type="component" value="Chromosome 6H"/>
</dbReference>
<keyword evidence="3" id="KW-1185">Reference proteome</keyword>
<reference evidence="2" key="2">
    <citation type="submission" date="2020-10" db="EMBL/GenBank/DDBJ databases">
        <authorList>
            <person name="Scholz U."/>
            <person name="Mascher M."/>
            <person name="Fiebig A."/>
        </authorList>
    </citation>
    <scope>NUCLEOTIDE SEQUENCE [LARGE SCALE GENOMIC DNA]</scope>
    <source>
        <strain evidence="2">cv. Morex</strain>
    </source>
</reference>
<dbReference type="Gramene" id="HORVU.MOREX.r3.6HG0598000.1">
    <property type="protein sequence ID" value="HORVU.MOREX.r3.6HG0598000.1"/>
    <property type="gene ID" value="HORVU.MOREX.r3.6HG0598000"/>
</dbReference>
<dbReference type="GO" id="GO:0005768">
    <property type="term" value="C:endosome"/>
    <property type="evidence" value="ECO:0000318"/>
    <property type="project" value="GO_Central"/>
</dbReference>
<dbReference type="PANTHER" id="PTHR23030">
    <property type="entry name" value="PCD6 INTERACTING PROTEIN-RELATED"/>
    <property type="match status" value="1"/>
</dbReference>
<sequence length="371" mass="40643">MYCLKTWGKLRKSALFGYPSSSPSMSRPLPPMLSVPEKKTAAAELFRDRHFFNSPVFTDLRDARASLSAPNPQTQPPSSSRALLLRYHRLLSSARDDPCAFDDNLAFTWHDAFRPNLKHTSASLRFEKAAVVFNVGAASSRIAAAVDRAAEGGVKEACGEFQRAAGAFRAVGQMMEGEEGTVDMSPEAAAMLERLMLAQAQECCFERALAAGTSPAACSKVARQAALYYEEAYGALVIPPLQNHIERSWLSHIQLKAAQLNAEACYRYAIELHEKMEIGEEIARLQFGINAVVDAKRTARGAPASLYDSVSRLEQEMNQNLEKVVNENNRIYLMRVPAAKLLSPLPSASLVRSASKSEVLDAKTETGLQSS</sequence>
<dbReference type="EnsemblPlants" id="HORVU.MOREX.r3.6HG0598000.1">
    <property type="protein sequence ID" value="HORVU.MOREX.r3.6HG0598000.1"/>
    <property type="gene ID" value="HORVU.MOREX.r3.6HG0598000"/>
</dbReference>
<dbReference type="AlphaFoldDB" id="A0A8I7BC32"/>
<dbReference type="SMART" id="SM01041">
    <property type="entry name" value="BRO1"/>
    <property type="match status" value="1"/>
</dbReference>
<evidence type="ECO:0000313" key="3">
    <source>
        <dbReference type="Proteomes" id="UP000011116"/>
    </source>
</evidence>
<evidence type="ECO:0000259" key="1">
    <source>
        <dbReference type="PROSITE" id="PS51180"/>
    </source>
</evidence>
<evidence type="ECO:0000313" key="2">
    <source>
        <dbReference type="EnsemblPlants" id="HORVU.MOREX.r3.6HG0598000.1"/>
    </source>
</evidence>
<accession>A0A8I7BC32</accession>
<reference evidence="3" key="1">
    <citation type="journal article" date="2012" name="Nature">
        <title>A physical, genetic and functional sequence assembly of the barley genome.</title>
        <authorList>
            <consortium name="The International Barley Genome Sequencing Consortium"/>
            <person name="Mayer K.F."/>
            <person name="Waugh R."/>
            <person name="Brown J.W."/>
            <person name="Schulman A."/>
            <person name="Langridge P."/>
            <person name="Platzer M."/>
            <person name="Fincher G.B."/>
            <person name="Muehlbauer G.J."/>
            <person name="Sato K."/>
            <person name="Close T.J."/>
            <person name="Wise R.P."/>
            <person name="Stein N."/>
        </authorList>
    </citation>
    <scope>NUCLEOTIDE SEQUENCE [LARGE SCALE GENOMIC DNA]</scope>
    <source>
        <strain evidence="3">cv. Morex</strain>
    </source>
</reference>
<reference evidence="2" key="3">
    <citation type="submission" date="2022-01" db="UniProtKB">
        <authorList>
            <consortium name="EnsemblPlants"/>
        </authorList>
    </citation>
    <scope>IDENTIFICATION</scope>
    <source>
        <strain evidence="2">subsp. vulgare</strain>
    </source>
</reference>
<dbReference type="InterPro" id="IPR038499">
    <property type="entry name" value="BRO1_sf"/>
</dbReference>
<dbReference type="Gramene" id="HORVU.MOREX.r2.6HG0495710.1">
    <property type="protein sequence ID" value="HORVU.MOREX.r2.6HG0495710.1"/>
    <property type="gene ID" value="HORVU.MOREX.r2.6HG0495710"/>
</dbReference>
<dbReference type="CDD" id="cd09246">
    <property type="entry name" value="BRO1_Alix_like_1"/>
    <property type="match status" value="1"/>
</dbReference>
<proteinExistence type="predicted"/>
<protein>
    <recommendedName>
        <fullName evidence="1">BRO1 domain-containing protein</fullName>
    </recommendedName>
</protein>
<dbReference type="PANTHER" id="PTHR23030:SF33">
    <property type="entry name" value="OS02G0638400 PROTEIN"/>
    <property type="match status" value="1"/>
</dbReference>
<dbReference type="Pfam" id="PF03097">
    <property type="entry name" value="BRO1"/>
    <property type="match status" value="1"/>
</dbReference>
<name>A0A8I7BC32_HORVV</name>
<dbReference type="InterPro" id="IPR004328">
    <property type="entry name" value="BRO1_dom"/>
</dbReference>
<gene>
    <name evidence="2" type="primary">LOC123401756</name>
</gene>
<feature type="domain" description="BRO1" evidence="1">
    <location>
        <begin position="14"/>
        <end position="371"/>
    </location>
</feature>